<evidence type="ECO:0000256" key="1">
    <source>
        <dbReference type="SAM" id="MobiDB-lite"/>
    </source>
</evidence>
<sequence>MSSLVERLRVRSDRKPRSNLEYSDDEADLLPGKPGDQEKFERIDRADVVCYFILLVSLFSQTERKFMPSLWRNWGSIAVRNVCLYLPS</sequence>
<dbReference type="AlphaFoldDB" id="A0AAD7LJL2"/>
<dbReference type="EMBL" id="JARAOO010000008">
    <property type="protein sequence ID" value="KAJ7958516.1"/>
    <property type="molecule type" value="Genomic_DNA"/>
</dbReference>
<proteinExistence type="predicted"/>
<evidence type="ECO:0000313" key="2">
    <source>
        <dbReference type="EMBL" id="KAJ7958516.1"/>
    </source>
</evidence>
<name>A0AAD7LJL2_QUISA</name>
<evidence type="ECO:0000313" key="3">
    <source>
        <dbReference type="Proteomes" id="UP001163823"/>
    </source>
</evidence>
<protein>
    <submittedName>
        <fullName evidence="2">CHD3-type chromatin-remodeling factor PICKLE</fullName>
    </submittedName>
</protein>
<feature type="compositionally biased region" description="Basic and acidic residues" evidence="1">
    <location>
        <begin position="1"/>
        <end position="18"/>
    </location>
</feature>
<keyword evidence="3" id="KW-1185">Reference proteome</keyword>
<organism evidence="2 3">
    <name type="scientific">Quillaja saponaria</name>
    <name type="common">Soap bark tree</name>
    <dbReference type="NCBI Taxonomy" id="32244"/>
    <lineage>
        <taxon>Eukaryota</taxon>
        <taxon>Viridiplantae</taxon>
        <taxon>Streptophyta</taxon>
        <taxon>Embryophyta</taxon>
        <taxon>Tracheophyta</taxon>
        <taxon>Spermatophyta</taxon>
        <taxon>Magnoliopsida</taxon>
        <taxon>eudicotyledons</taxon>
        <taxon>Gunneridae</taxon>
        <taxon>Pentapetalae</taxon>
        <taxon>rosids</taxon>
        <taxon>fabids</taxon>
        <taxon>Fabales</taxon>
        <taxon>Quillajaceae</taxon>
        <taxon>Quillaja</taxon>
    </lineage>
</organism>
<reference evidence="2" key="1">
    <citation type="journal article" date="2023" name="Science">
        <title>Elucidation of the pathway for biosynthesis of saponin adjuvants from the soapbark tree.</title>
        <authorList>
            <person name="Reed J."/>
            <person name="Orme A."/>
            <person name="El-Demerdash A."/>
            <person name="Owen C."/>
            <person name="Martin L.B.B."/>
            <person name="Misra R.C."/>
            <person name="Kikuchi S."/>
            <person name="Rejzek M."/>
            <person name="Martin A.C."/>
            <person name="Harkess A."/>
            <person name="Leebens-Mack J."/>
            <person name="Louveau T."/>
            <person name="Stephenson M.J."/>
            <person name="Osbourn A."/>
        </authorList>
    </citation>
    <scope>NUCLEOTIDE SEQUENCE</scope>
    <source>
        <strain evidence="2">S10</strain>
    </source>
</reference>
<dbReference type="KEGG" id="qsa:O6P43_019235"/>
<accession>A0AAD7LJL2</accession>
<gene>
    <name evidence="2" type="ORF">O6P43_019235</name>
</gene>
<feature type="region of interest" description="Disordered" evidence="1">
    <location>
        <begin position="1"/>
        <end position="36"/>
    </location>
</feature>
<dbReference type="Proteomes" id="UP001163823">
    <property type="component" value="Chromosome 8"/>
</dbReference>
<comment type="caution">
    <text evidence="2">The sequence shown here is derived from an EMBL/GenBank/DDBJ whole genome shotgun (WGS) entry which is preliminary data.</text>
</comment>